<evidence type="ECO:0000313" key="12">
    <source>
        <dbReference type="EMBL" id="MBL0419053.1"/>
    </source>
</evidence>
<dbReference type="Pfam" id="PF08447">
    <property type="entry name" value="PAS_3"/>
    <property type="match status" value="1"/>
</dbReference>
<dbReference type="SUPFAM" id="SSF52172">
    <property type="entry name" value="CheY-like"/>
    <property type="match status" value="1"/>
</dbReference>
<evidence type="ECO:0000256" key="7">
    <source>
        <dbReference type="PROSITE-ProRule" id="PRU00169"/>
    </source>
</evidence>
<comment type="subcellular location">
    <subcellularLocation>
        <location evidence="2">Cell inner membrane</location>
        <topology evidence="2">Multi-pass membrane protein</topology>
    </subcellularLocation>
</comment>
<feature type="domain" description="PAC" evidence="11">
    <location>
        <begin position="247"/>
        <end position="301"/>
    </location>
</feature>
<dbReference type="GO" id="GO:0000155">
    <property type="term" value="F:phosphorelay sensor kinase activity"/>
    <property type="evidence" value="ECO:0007669"/>
    <property type="project" value="InterPro"/>
</dbReference>
<proteinExistence type="predicted"/>
<dbReference type="InterPro" id="IPR003594">
    <property type="entry name" value="HATPase_dom"/>
</dbReference>
<feature type="domain" description="Response regulatory" evidence="9">
    <location>
        <begin position="677"/>
        <end position="792"/>
    </location>
</feature>
<organism evidence="12 13">
    <name type="scientific">Ramlibacter aurantiacus</name>
    <dbReference type="NCBI Taxonomy" id="2801330"/>
    <lineage>
        <taxon>Bacteria</taxon>
        <taxon>Pseudomonadati</taxon>
        <taxon>Pseudomonadota</taxon>
        <taxon>Betaproteobacteria</taxon>
        <taxon>Burkholderiales</taxon>
        <taxon>Comamonadaceae</taxon>
        <taxon>Ramlibacter</taxon>
    </lineage>
</organism>
<feature type="domain" description="PAS" evidence="10">
    <location>
        <begin position="302"/>
        <end position="372"/>
    </location>
</feature>
<dbReference type="InterPro" id="IPR004358">
    <property type="entry name" value="Sig_transdc_His_kin-like_C"/>
</dbReference>
<feature type="domain" description="PAC" evidence="11">
    <location>
        <begin position="375"/>
        <end position="427"/>
    </location>
</feature>
<dbReference type="EMBL" id="JAEQNA010000001">
    <property type="protein sequence ID" value="MBL0419053.1"/>
    <property type="molecule type" value="Genomic_DNA"/>
</dbReference>
<dbReference type="PROSITE" id="PS50112">
    <property type="entry name" value="PAS"/>
    <property type="match status" value="1"/>
</dbReference>
<dbReference type="Proteomes" id="UP000613011">
    <property type="component" value="Unassembled WGS sequence"/>
</dbReference>
<dbReference type="InterPro" id="IPR011006">
    <property type="entry name" value="CheY-like_superfamily"/>
</dbReference>
<evidence type="ECO:0000259" key="11">
    <source>
        <dbReference type="PROSITE" id="PS50113"/>
    </source>
</evidence>
<evidence type="ECO:0000259" key="8">
    <source>
        <dbReference type="PROSITE" id="PS50109"/>
    </source>
</evidence>
<dbReference type="SMART" id="SM00091">
    <property type="entry name" value="PAS"/>
    <property type="match status" value="2"/>
</dbReference>
<dbReference type="PRINTS" id="PR00344">
    <property type="entry name" value="BCTRLSENSOR"/>
</dbReference>
<dbReference type="InterPro" id="IPR000700">
    <property type="entry name" value="PAS-assoc_C"/>
</dbReference>
<dbReference type="PANTHER" id="PTHR43547:SF2">
    <property type="entry name" value="HYBRID SIGNAL TRANSDUCTION HISTIDINE KINASE C"/>
    <property type="match status" value="1"/>
</dbReference>
<dbReference type="SUPFAM" id="SSF47384">
    <property type="entry name" value="Homodimeric domain of signal transducing histidine kinase"/>
    <property type="match status" value="1"/>
</dbReference>
<dbReference type="Gene3D" id="1.10.287.130">
    <property type="match status" value="1"/>
</dbReference>
<evidence type="ECO:0000256" key="6">
    <source>
        <dbReference type="ARBA" id="ARBA00022777"/>
    </source>
</evidence>
<keyword evidence="5" id="KW-0808">Transferase</keyword>
<evidence type="ECO:0000259" key="9">
    <source>
        <dbReference type="PROSITE" id="PS50110"/>
    </source>
</evidence>
<gene>
    <name evidence="12" type="ORF">JI739_01715</name>
</gene>
<dbReference type="InterPro" id="IPR003661">
    <property type="entry name" value="HisK_dim/P_dom"/>
</dbReference>
<dbReference type="SUPFAM" id="SSF55785">
    <property type="entry name" value="PYP-like sensor domain (PAS domain)"/>
    <property type="match status" value="3"/>
</dbReference>
<name>A0A936ZEZ4_9BURK</name>
<comment type="caution">
    <text evidence="12">The sequence shown here is derived from an EMBL/GenBank/DDBJ whole genome shotgun (WGS) entry which is preliminary data.</text>
</comment>
<reference evidence="12" key="1">
    <citation type="submission" date="2021-01" db="EMBL/GenBank/DDBJ databases">
        <title>Ramlibacter sp. strain AW1 16S ribosomal RNA gene Genome sequencing and assembly.</title>
        <authorList>
            <person name="Kang M."/>
        </authorList>
    </citation>
    <scope>NUCLEOTIDE SEQUENCE</scope>
    <source>
        <strain evidence="12">AW1</strain>
    </source>
</reference>
<feature type="modified residue" description="4-aspartylphosphate" evidence="7">
    <location>
        <position position="726"/>
    </location>
</feature>
<dbReference type="Pfam" id="PF00072">
    <property type="entry name" value="Response_reg"/>
    <property type="match status" value="1"/>
</dbReference>
<dbReference type="InterPro" id="IPR001610">
    <property type="entry name" value="PAC"/>
</dbReference>
<dbReference type="InterPro" id="IPR013656">
    <property type="entry name" value="PAS_4"/>
</dbReference>
<dbReference type="AlphaFoldDB" id="A0A936ZEZ4"/>
<evidence type="ECO:0000256" key="3">
    <source>
        <dbReference type="ARBA" id="ARBA00012438"/>
    </source>
</evidence>
<dbReference type="Pfam" id="PF00512">
    <property type="entry name" value="HisKA"/>
    <property type="match status" value="1"/>
</dbReference>
<dbReference type="Gene3D" id="3.40.50.2300">
    <property type="match status" value="1"/>
</dbReference>
<dbReference type="InterPro" id="IPR036097">
    <property type="entry name" value="HisK_dim/P_sf"/>
</dbReference>
<dbReference type="InterPro" id="IPR000014">
    <property type="entry name" value="PAS"/>
</dbReference>
<dbReference type="SMART" id="SM00448">
    <property type="entry name" value="REC"/>
    <property type="match status" value="1"/>
</dbReference>
<sequence>MSPTHPSAVPAGLFHGGSEIAGRLAEFAWHDHPLGPAAEWPASLQSLVRSMLRSRGPMFICWGPEARLLYNDAYAAILRDKHPQALGRPFRDVWSEVGPELDGMLERIRSGEGIQGTDTPFRVLRDGREQVASFSFVWNPVVTDDGQVPGFYCIAFETTLAVEAEQARAEEAERLIRMFDEAPGFLAVLSGPDHIFRQANRAYRSFVGRRGEIVGRPVREVAPAAIEQGWGAVLDEVLRTGKPYVGEASPVRLSPEGREAEERLVDFILQPMRGRDGAVEGILIQGSDVTEHKRTLERLRESELRFRTIADAMPQMVWSARPDGFHDYFNQRWYEFTGVPQGVTDGHAWNDVFHPEDQARARERWQRSLETGATYEIEYRLRHHTGVFRWVLGRAVALRDDSGTISRWMGTCTDIHEQFLAREILREEDRRKDEFLAMLAHELRNPLAPIASGVTLLHRVAGNEARVRQTADLIGRQAAHLRSLVDDLMDVSGVARGLVTLAADQVDLRQVLADAVEQTRPLMDGKRHSLHIMAGSAPLPVEGDRKRLVQIFANVLGNAAKYTPPSGRVVVETGIEDDSAVVRVIDNGLGMTPELLERVFDLFVQGERAQDHAQGGLGIGLALVRRLVELHGGSVSASSMGPGHGSTFTVRLPAAQTLPEPHAPAAHDGPQVAPPTRVLVVDDNRDSGQVLAMLLEEMGYEAYVEATVARALATAAHVRPHVCLLDVRLPDGNGRELAAQLVRLPGMQSAALAVISGFGQYDELAASRDAGMEHFVKPVDPDALGKWLQGLGA</sequence>
<dbReference type="InterPro" id="IPR001789">
    <property type="entry name" value="Sig_transdc_resp-reg_receiver"/>
</dbReference>
<dbReference type="PROSITE" id="PS50110">
    <property type="entry name" value="RESPONSE_REGULATORY"/>
    <property type="match status" value="1"/>
</dbReference>
<dbReference type="FunFam" id="3.30.565.10:FF:000006">
    <property type="entry name" value="Sensor histidine kinase WalK"/>
    <property type="match status" value="1"/>
</dbReference>
<dbReference type="InterPro" id="IPR035965">
    <property type="entry name" value="PAS-like_dom_sf"/>
</dbReference>
<dbReference type="Gene3D" id="3.30.450.20">
    <property type="entry name" value="PAS domain"/>
    <property type="match status" value="3"/>
</dbReference>
<dbReference type="PROSITE" id="PS50113">
    <property type="entry name" value="PAC"/>
    <property type="match status" value="2"/>
</dbReference>
<dbReference type="Pfam" id="PF08448">
    <property type="entry name" value="PAS_4"/>
    <property type="match status" value="2"/>
</dbReference>
<keyword evidence="6" id="KW-0418">Kinase</keyword>
<dbReference type="CDD" id="cd00130">
    <property type="entry name" value="PAS"/>
    <property type="match status" value="1"/>
</dbReference>
<dbReference type="InterPro" id="IPR036890">
    <property type="entry name" value="HATPase_C_sf"/>
</dbReference>
<keyword evidence="13" id="KW-1185">Reference proteome</keyword>
<dbReference type="Gene3D" id="3.30.565.10">
    <property type="entry name" value="Histidine kinase-like ATPase, C-terminal domain"/>
    <property type="match status" value="1"/>
</dbReference>
<keyword evidence="4 7" id="KW-0597">Phosphoprotein</keyword>
<dbReference type="InterPro" id="IPR013655">
    <property type="entry name" value="PAS_fold_3"/>
</dbReference>
<evidence type="ECO:0000259" key="10">
    <source>
        <dbReference type="PROSITE" id="PS50112"/>
    </source>
</evidence>
<evidence type="ECO:0000313" key="13">
    <source>
        <dbReference type="Proteomes" id="UP000613011"/>
    </source>
</evidence>
<dbReference type="SMART" id="SM00388">
    <property type="entry name" value="HisKA"/>
    <property type="match status" value="1"/>
</dbReference>
<dbReference type="GO" id="GO:0005886">
    <property type="term" value="C:plasma membrane"/>
    <property type="evidence" value="ECO:0007669"/>
    <property type="project" value="UniProtKB-SubCell"/>
</dbReference>
<dbReference type="SMART" id="SM00086">
    <property type="entry name" value="PAC"/>
    <property type="match status" value="2"/>
</dbReference>
<evidence type="ECO:0000256" key="5">
    <source>
        <dbReference type="ARBA" id="ARBA00022679"/>
    </source>
</evidence>
<feature type="domain" description="Histidine kinase" evidence="8">
    <location>
        <begin position="438"/>
        <end position="656"/>
    </location>
</feature>
<evidence type="ECO:0000256" key="2">
    <source>
        <dbReference type="ARBA" id="ARBA00004429"/>
    </source>
</evidence>
<evidence type="ECO:0000256" key="1">
    <source>
        <dbReference type="ARBA" id="ARBA00000085"/>
    </source>
</evidence>
<dbReference type="EC" id="2.7.13.3" evidence="3"/>
<dbReference type="NCBIfam" id="TIGR00229">
    <property type="entry name" value="sensory_box"/>
    <property type="match status" value="1"/>
</dbReference>
<dbReference type="Pfam" id="PF02518">
    <property type="entry name" value="HATPase_c"/>
    <property type="match status" value="1"/>
</dbReference>
<dbReference type="SUPFAM" id="SSF55874">
    <property type="entry name" value="ATPase domain of HSP90 chaperone/DNA topoisomerase II/histidine kinase"/>
    <property type="match status" value="1"/>
</dbReference>
<dbReference type="CDD" id="cd00082">
    <property type="entry name" value="HisKA"/>
    <property type="match status" value="1"/>
</dbReference>
<comment type="catalytic activity">
    <reaction evidence="1">
        <text>ATP + protein L-histidine = ADP + protein N-phospho-L-histidine.</text>
        <dbReference type="EC" id="2.7.13.3"/>
    </reaction>
</comment>
<dbReference type="PANTHER" id="PTHR43547">
    <property type="entry name" value="TWO-COMPONENT HISTIDINE KINASE"/>
    <property type="match status" value="1"/>
</dbReference>
<dbReference type="CDD" id="cd00075">
    <property type="entry name" value="HATPase"/>
    <property type="match status" value="1"/>
</dbReference>
<dbReference type="PROSITE" id="PS50109">
    <property type="entry name" value="HIS_KIN"/>
    <property type="match status" value="1"/>
</dbReference>
<dbReference type="InterPro" id="IPR005467">
    <property type="entry name" value="His_kinase_dom"/>
</dbReference>
<accession>A0A936ZEZ4</accession>
<dbReference type="SMART" id="SM00387">
    <property type="entry name" value="HATPase_c"/>
    <property type="match status" value="1"/>
</dbReference>
<protein>
    <recommendedName>
        <fullName evidence="3">histidine kinase</fullName>
        <ecNumber evidence="3">2.7.13.3</ecNumber>
    </recommendedName>
</protein>
<evidence type="ECO:0000256" key="4">
    <source>
        <dbReference type="ARBA" id="ARBA00022553"/>
    </source>
</evidence>
<dbReference type="FunFam" id="3.30.450.20:FF:000099">
    <property type="entry name" value="Sensory box sensor histidine kinase"/>
    <property type="match status" value="1"/>
</dbReference>
<dbReference type="RefSeq" id="WP_201682108.1">
    <property type="nucleotide sequence ID" value="NZ_JAEQNA010000001.1"/>
</dbReference>